<evidence type="ECO:0000313" key="5">
    <source>
        <dbReference type="Proteomes" id="UP000023152"/>
    </source>
</evidence>
<evidence type="ECO:0000313" key="4">
    <source>
        <dbReference type="EMBL" id="ETO09598.1"/>
    </source>
</evidence>
<dbReference type="Pfam" id="PF00169">
    <property type="entry name" value="PH"/>
    <property type="match status" value="1"/>
</dbReference>
<evidence type="ECO:0000256" key="1">
    <source>
        <dbReference type="ARBA" id="ARBA00022468"/>
    </source>
</evidence>
<comment type="caution">
    <text evidence="4">The sequence shown here is derived from an EMBL/GenBank/DDBJ whole genome shotgun (WGS) entry which is preliminary data.</text>
</comment>
<dbReference type="PANTHER" id="PTHR22957:SF337">
    <property type="entry name" value="TBC1 DOMAIN FAMILY MEMBER 5"/>
    <property type="match status" value="1"/>
</dbReference>
<gene>
    <name evidence="4" type="ORF">RFI_27780</name>
</gene>
<dbReference type="SMART" id="SM00233">
    <property type="entry name" value="PH"/>
    <property type="match status" value="1"/>
</dbReference>
<dbReference type="InterPro" id="IPR011993">
    <property type="entry name" value="PH-like_dom_sf"/>
</dbReference>
<organism evidence="4 5">
    <name type="scientific">Reticulomyxa filosa</name>
    <dbReference type="NCBI Taxonomy" id="46433"/>
    <lineage>
        <taxon>Eukaryota</taxon>
        <taxon>Sar</taxon>
        <taxon>Rhizaria</taxon>
        <taxon>Retaria</taxon>
        <taxon>Foraminifera</taxon>
        <taxon>Monothalamids</taxon>
        <taxon>Reticulomyxidae</taxon>
        <taxon>Reticulomyxa</taxon>
    </lineage>
</organism>
<keyword evidence="1" id="KW-0343">GTPase activation</keyword>
<dbReference type="Pfam" id="PF00566">
    <property type="entry name" value="RabGAP-TBC"/>
    <property type="match status" value="1"/>
</dbReference>
<dbReference type="GO" id="GO:0005096">
    <property type="term" value="F:GTPase activator activity"/>
    <property type="evidence" value="ECO:0007669"/>
    <property type="project" value="UniProtKB-KW"/>
</dbReference>
<dbReference type="InterPro" id="IPR001849">
    <property type="entry name" value="PH_domain"/>
</dbReference>
<dbReference type="Gene3D" id="1.10.472.80">
    <property type="entry name" value="Ypt/Rab-GAP domain of gyp1p, domain 3"/>
    <property type="match status" value="1"/>
</dbReference>
<feature type="non-terminal residue" evidence="4">
    <location>
        <position position="1"/>
    </location>
</feature>
<name>X6M6I0_RETFI</name>
<protein>
    <submittedName>
        <fullName evidence="4">RabGAP/TBC domain-containing protein</fullName>
    </submittedName>
</protein>
<feature type="domain" description="PH" evidence="2">
    <location>
        <begin position="261"/>
        <end position="377"/>
    </location>
</feature>
<sequence length="418" mass="49253">KCERFLFNQGLYDSGLNGSLYLKLHYIQHKLLKHFDLHIYSHFENLGLQPQLYLLRWIRVLFSREFHIDQTIKLWDELFSSHSLFEFIDYISIAMIYNMFSFNFEKRGGGKRKKYHKIHYINKSRDKLLEKKDMSAIAILQNYPKDVTDIQLLTKTARKIQQGVIKLEFDKDLHTQVSGEEISQMGKDARKMLENVDHESFPLSQGDVDNPSPTPSYKELMSNNVQPSVRVPGYSHLSPEDKMRMQCILFKAYRNAVPKLEPLRMGYLIKRGEGKEGIFARSSLKLRWFVIEKERLSYYKNFQAYHNKDESLRPPVALRGRAVRVVDKNALCFEISGVELRKIFIFKIIVSKRAYLLFAANFDDFVLWLHALMFCADKKLNELTIGELFNPFLIVNFMSLNYNPANSFNEKIFQKKHF</sequence>
<dbReference type="InterPro" id="IPR000195">
    <property type="entry name" value="Rab-GAP-TBC_dom"/>
</dbReference>
<dbReference type="InterPro" id="IPR035969">
    <property type="entry name" value="Rab-GAP_TBC_sf"/>
</dbReference>
<reference evidence="4 5" key="1">
    <citation type="journal article" date="2013" name="Curr. Biol.">
        <title>The Genome of the Foraminiferan Reticulomyxa filosa.</title>
        <authorList>
            <person name="Glockner G."/>
            <person name="Hulsmann N."/>
            <person name="Schleicher M."/>
            <person name="Noegel A.A."/>
            <person name="Eichinger L."/>
            <person name="Gallinger C."/>
            <person name="Pawlowski J."/>
            <person name="Sierra R."/>
            <person name="Euteneuer U."/>
            <person name="Pillet L."/>
            <person name="Moustafa A."/>
            <person name="Platzer M."/>
            <person name="Groth M."/>
            <person name="Szafranski K."/>
            <person name="Schliwa M."/>
        </authorList>
    </citation>
    <scope>NUCLEOTIDE SEQUENCE [LARGE SCALE GENOMIC DNA]</scope>
</reference>
<dbReference type="SUPFAM" id="SSF50729">
    <property type="entry name" value="PH domain-like"/>
    <property type="match status" value="1"/>
</dbReference>
<accession>X6M6I0</accession>
<dbReference type="SUPFAM" id="SSF47923">
    <property type="entry name" value="Ypt/Rab-GAP domain of gyp1p"/>
    <property type="match status" value="1"/>
</dbReference>
<evidence type="ECO:0000259" key="2">
    <source>
        <dbReference type="PROSITE" id="PS50003"/>
    </source>
</evidence>
<evidence type="ECO:0000259" key="3">
    <source>
        <dbReference type="PROSITE" id="PS50086"/>
    </source>
</evidence>
<keyword evidence="5" id="KW-1185">Reference proteome</keyword>
<dbReference type="OrthoDB" id="10263206at2759"/>
<dbReference type="PROSITE" id="PS50003">
    <property type="entry name" value="PH_DOMAIN"/>
    <property type="match status" value="1"/>
</dbReference>
<dbReference type="EMBL" id="ASPP01023987">
    <property type="protein sequence ID" value="ETO09598.1"/>
    <property type="molecule type" value="Genomic_DNA"/>
</dbReference>
<dbReference type="AlphaFoldDB" id="X6M6I0"/>
<dbReference type="PANTHER" id="PTHR22957">
    <property type="entry name" value="TBC1 DOMAIN FAMILY MEMBER GTPASE-ACTIVATING PROTEIN"/>
    <property type="match status" value="1"/>
</dbReference>
<feature type="domain" description="Rab-GAP TBC" evidence="3">
    <location>
        <begin position="1"/>
        <end position="82"/>
    </location>
</feature>
<dbReference type="PROSITE" id="PS50086">
    <property type="entry name" value="TBC_RABGAP"/>
    <property type="match status" value="1"/>
</dbReference>
<proteinExistence type="predicted"/>
<dbReference type="Gene3D" id="2.30.29.30">
    <property type="entry name" value="Pleckstrin-homology domain (PH domain)/Phosphotyrosine-binding domain (PTB)"/>
    <property type="match status" value="1"/>
</dbReference>
<dbReference type="Proteomes" id="UP000023152">
    <property type="component" value="Unassembled WGS sequence"/>
</dbReference>